<reference evidence="6 7" key="1">
    <citation type="submission" date="2018-06" db="EMBL/GenBank/DDBJ databases">
        <authorList>
            <consortium name="Pathogen Informatics"/>
            <person name="Doyle S."/>
        </authorList>
    </citation>
    <scope>NUCLEOTIDE SEQUENCE [LARGE SCALE GENOMIC DNA]</scope>
    <source>
        <strain evidence="7">NCTC 11297</strain>
    </source>
</reference>
<dbReference type="RefSeq" id="WP_115248635.1">
    <property type="nucleotide sequence ID" value="NZ_JBMMEK010000033.1"/>
</dbReference>
<dbReference type="GO" id="GO:0030246">
    <property type="term" value="F:carbohydrate binding"/>
    <property type="evidence" value="ECO:0007669"/>
    <property type="project" value="UniProtKB-ARBA"/>
</dbReference>
<dbReference type="GO" id="GO:0055085">
    <property type="term" value="P:transmembrane transport"/>
    <property type="evidence" value="ECO:0007669"/>
    <property type="project" value="UniProtKB-ARBA"/>
</dbReference>
<sequence length="312" mass="34048">MKKTLLTLLCSSLLLTSQIASAKTYVIGAPMNSFADKWQTYLQDAIREFDKQHDDVEFKLSDANADSARQLNDVETFIDQNVDALLVVPNDPNIVKAIGRKAKKAGIPLIIVNRRPNDDDLDKYVTSFVGSDEIEGGRIQGNYVVNTLDGKKGEALILLGPLGQDAVTKRTQGNKDILSAHKNISIVAEQEGKWERDRGLAIAENVLAGQNSINVVVSNNDEMAIGAILASRKLGIKDEDIIIVGLDATPDALEYLGKGLDATVFQSAKGQGYAGAEIAYLAAKGEKVDKIKWVPFELVTPDKKEEYQAKYK</sequence>
<comment type="similarity">
    <text evidence="2">Belongs to the bacterial solute-binding protein 2 family.</text>
</comment>
<organism evidence="6 7">
    <name type="scientific">Avibacterium avium</name>
    <name type="common">Pasteurella avium</name>
    <dbReference type="NCBI Taxonomy" id="751"/>
    <lineage>
        <taxon>Bacteria</taxon>
        <taxon>Pseudomonadati</taxon>
        <taxon>Pseudomonadota</taxon>
        <taxon>Gammaproteobacteria</taxon>
        <taxon>Pasteurellales</taxon>
        <taxon>Pasteurellaceae</taxon>
        <taxon>Avibacterium</taxon>
    </lineage>
</organism>
<accession>A0A379AP73</accession>
<evidence type="ECO:0000313" key="7">
    <source>
        <dbReference type="Proteomes" id="UP000255098"/>
    </source>
</evidence>
<proteinExistence type="inferred from homology"/>
<dbReference type="SUPFAM" id="SSF53822">
    <property type="entry name" value="Periplasmic binding protein-like I"/>
    <property type="match status" value="1"/>
</dbReference>
<keyword evidence="7" id="KW-1185">Reference proteome</keyword>
<evidence type="ECO:0000256" key="2">
    <source>
        <dbReference type="ARBA" id="ARBA00007639"/>
    </source>
</evidence>
<dbReference type="EMBL" id="UGSP01000001">
    <property type="protein sequence ID" value="SUB23185.1"/>
    <property type="molecule type" value="Genomic_DNA"/>
</dbReference>
<dbReference type="PANTHER" id="PTHR46847">
    <property type="entry name" value="D-ALLOSE-BINDING PERIPLASMIC PROTEIN-RELATED"/>
    <property type="match status" value="1"/>
</dbReference>
<gene>
    <name evidence="6" type="primary">rbsB1_2</name>
    <name evidence="6" type="ORF">NCTC11297_00177</name>
</gene>
<name>A0A379AP73_AVIAV</name>
<comment type="subcellular location">
    <subcellularLocation>
        <location evidence="1">Cell envelope</location>
    </subcellularLocation>
</comment>
<dbReference type="PANTHER" id="PTHR46847:SF1">
    <property type="entry name" value="D-ALLOSE-BINDING PERIPLASMIC PROTEIN-RELATED"/>
    <property type="match status" value="1"/>
</dbReference>
<dbReference type="AlphaFoldDB" id="A0A379AP73"/>
<dbReference type="Proteomes" id="UP000255098">
    <property type="component" value="Unassembled WGS sequence"/>
</dbReference>
<keyword evidence="3 4" id="KW-0732">Signal</keyword>
<dbReference type="GeneID" id="300132403"/>
<dbReference type="Gene3D" id="3.40.50.2300">
    <property type="match status" value="2"/>
</dbReference>
<dbReference type="InterPro" id="IPR028082">
    <property type="entry name" value="Peripla_BP_I"/>
</dbReference>
<evidence type="ECO:0000259" key="5">
    <source>
        <dbReference type="Pfam" id="PF13407"/>
    </source>
</evidence>
<evidence type="ECO:0000256" key="3">
    <source>
        <dbReference type="ARBA" id="ARBA00022729"/>
    </source>
</evidence>
<evidence type="ECO:0000256" key="1">
    <source>
        <dbReference type="ARBA" id="ARBA00004196"/>
    </source>
</evidence>
<protein>
    <submittedName>
        <fullName evidence="6">D-ribose-binding periplasmic protein RbsB-1</fullName>
    </submittedName>
</protein>
<dbReference type="Pfam" id="PF13407">
    <property type="entry name" value="Peripla_BP_4"/>
    <property type="match status" value="1"/>
</dbReference>
<evidence type="ECO:0000313" key="6">
    <source>
        <dbReference type="EMBL" id="SUB23185.1"/>
    </source>
</evidence>
<dbReference type="InterPro" id="IPR025997">
    <property type="entry name" value="SBP_2_dom"/>
</dbReference>
<feature type="signal peptide" evidence="4">
    <location>
        <begin position="1"/>
        <end position="22"/>
    </location>
</feature>
<feature type="chain" id="PRO_5016821852" evidence="4">
    <location>
        <begin position="23"/>
        <end position="312"/>
    </location>
</feature>
<evidence type="ECO:0000256" key="4">
    <source>
        <dbReference type="SAM" id="SignalP"/>
    </source>
</evidence>
<dbReference type="GO" id="GO:0030313">
    <property type="term" value="C:cell envelope"/>
    <property type="evidence" value="ECO:0007669"/>
    <property type="project" value="UniProtKB-SubCell"/>
</dbReference>
<feature type="domain" description="Periplasmic binding protein" evidence="5">
    <location>
        <begin position="31"/>
        <end position="287"/>
    </location>
</feature>